<dbReference type="GO" id="GO:0000177">
    <property type="term" value="C:cytoplasmic exosome (RNase complex)"/>
    <property type="evidence" value="ECO:0007669"/>
    <property type="project" value="TreeGrafter"/>
</dbReference>
<organism evidence="5 6">
    <name type="scientific">Cyanidium caldarium</name>
    <name type="common">Red alga</name>
    <dbReference type="NCBI Taxonomy" id="2771"/>
    <lineage>
        <taxon>Eukaryota</taxon>
        <taxon>Rhodophyta</taxon>
        <taxon>Bangiophyceae</taxon>
        <taxon>Cyanidiales</taxon>
        <taxon>Cyanidiaceae</taxon>
        <taxon>Cyanidium</taxon>
    </lineage>
</organism>
<dbReference type="SUPFAM" id="SSF54791">
    <property type="entry name" value="Eukaryotic type KH-domain (KH-domain type I)"/>
    <property type="match status" value="1"/>
</dbReference>
<dbReference type="GO" id="GO:0003723">
    <property type="term" value="F:RNA binding"/>
    <property type="evidence" value="ECO:0007669"/>
    <property type="project" value="UniProtKB-KW"/>
</dbReference>
<evidence type="ECO:0000259" key="4">
    <source>
        <dbReference type="Pfam" id="PF15985"/>
    </source>
</evidence>
<dbReference type="GO" id="GO:0071038">
    <property type="term" value="P:TRAMP-dependent tRNA surveillance pathway"/>
    <property type="evidence" value="ECO:0007669"/>
    <property type="project" value="TreeGrafter"/>
</dbReference>
<dbReference type="GO" id="GO:0000176">
    <property type="term" value="C:nuclear exosome (RNase complex)"/>
    <property type="evidence" value="ECO:0007669"/>
    <property type="project" value="TreeGrafter"/>
</dbReference>
<keyword evidence="6" id="KW-1185">Reference proteome</keyword>
<comment type="caution">
    <text evidence="5">The sequence shown here is derived from an EMBL/GenBank/DDBJ whole genome shotgun (WGS) entry which is preliminary data.</text>
</comment>
<dbReference type="GO" id="GO:0034475">
    <property type="term" value="P:U4 snRNA 3'-end processing"/>
    <property type="evidence" value="ECO:0007669"/>
    <property type="project" value="TreeGrafter"/>
</dbReference>
<dbReference type="PANTHER" id="PTHR21321">
    <property type="entry name" value="PNAS-3 RELATED"/>
    <property type="match status" value="1"/>
</dbReference>
<gene>
    <name evidence="5" type="ORF">CDCA_CDCA01G0345</name>
</gene>
<reference evidence="5 6" key="1">
    <citation type="submission" date="2022-07" db="EMBL/GenBank/DDBJ databases">
        <title>Genome-wide signatures of adaptation to extreme environments.</title>
        <authorList>
            <person name="Cho C.H."/>
            <person name="Yoon H.S."/>
        </authorList>
    </citation>
    <scope>NUCLEOTIDE SEQUENCE [LARGE SCALE GENOMIC DNA]</scope>
    <source>
        <strain evidence="5 6">DBV 063 E5</strain>
    </source>
</reference>
<keyword evidence="2" id="KW-0271">Exosome</keyword>
<evidence type="ECO:0000256" key="2">
    <source>
        <dbReference type="ARBA" id="ARBA00022835"/>
    </source>
</evidence>
<evidence type="ECO:0000256" key="1">
    <source>
        <dbReference type="ARBA" id="ARBA00004123"/>
    </source>
</evidence>
<dbReference type="CDD" id="cd22526">
    <property type="entry name" value="KH-I_Rrp40"/>
    <property type="match status" value="1"/>
</dbReference>
<dbReference type="Pfam" id="PF21262">
    <property type="entry name" value="RRP40_S1"/>
    <property type="match status" value="1"/>
</dbReference>
<dbReference type="Pfam" id="PF15985">
    <property type="entry name" value="KH_6"/>
    <property type="match status" value="1"/>
</dbReference>
<comment type="subcellular location">
    <subcellularLocation>
        <location evidence="1">Nucleus</location>
    </subcellularLocation>
</comment>
<dbReference type="EMBL" id="JANCYW010000001">
    <property type="protein sequence ID" value="KAK4534320.1"/>
    <property type="molecule type" value="Genomic_DNA"/>
</dbReference>
<dbReference type="SUPFAM" id="SSF50249">
    <property type="entry name" value="Nucleic acid-binding proteins"/>
    <property type="match status" value="1"/>
</dbReference>
<dbReference type="InterPro" id="IPR026699">
    <property type="entry name" value="Exosome_RNA_bind1/RRP40/RRP4"/>
</dbReference>
<dbReference type="InterPro" id="IPR036612">
    <property type="entry name" value="KH_dom_type_1_sf"/>
</dbReference>
<dbReference type="InterPro" id="IPR049469">
    <property type="entry name" value="RRP40_KH-I"/>
</dbReference>
<name>A0AAV9IPV9_CYACA</name>
<proteinExistence type="predicted"/>
<evidence type="ECO:0000313" key="5">
    <source>
        <dbReference type="EMBL" id="KAK4534320.1"/>
    </source>
</evidence>
<dbReference type="Gene3D" id="3.30.1370.10">
    <property type="entry name" value="K Homology domain, type 1"/>
    <property type="match status" value="1"/>
</dbReference>
<accession>A0AAV9IPV9</accession>
<dbReference type="GO" id="GO:0071034">
    <property type="term" value="P:CUT catabolic process"/>
    <property type="evidence" value="ECO:0007669"/>
    <property type="project" value="TreeGrafter"/>
</dbReference>
<dbReference type="AlphaFoldDB" id="A0AAV9IPV9"/>
<keyword evidence="3" id="KW-0694">RNA-binding</keyword>
<dbReference type="GO" id="GO:0071051">
    <property type="term" value="P:poly(A)-dependent snoRNA 3'-end processing"/>
    <property type="evidence" value="ECO:0007669"/>
    <property type="project" value="TreeGrafter"/>
</dbReference>
<dbReference type="InterPro" id="IPR004088">
    <property type="entry name" value="KH_dom_type_1"/>
</dbReference>
<dbReference type="Gene3D" id="2.40.50.140">
    <property type="entry name" value="Nucleic acid-binding proteins"/>
    <property type="match status" value="1"/>
</dbReference>
<dbReference type="GO" id="GO:0000467">
    <property type="term" value="P:exonucleolytic trimming to generate mature 3'-end of 5.8S rRNA from tricistronic rRNA transcript (SSU-rRNA, 5.8S rRNA, LSU-rRNA)"/>
    <property type="evidence" value="ECO:0007669"/>
    <property type="project" value="TreeGrafter"/>
</dbReference>
<dbReference type="PANTHER" id="PTHR21321:SF1">
    <property type="entry name" value="EXOSOME COMPLEX COMPONENT RRP40"/>
    <property type="match status" value="1"/>
</dbReference>
<dbReference type="Proteomes" id="UP001301350">
    <property type="component" value="Unassembled WGS sequence"/>
</dbReference>
<dbReference type="GO" id="GO:0071035">
    <property type="term" value="P:nuclear polyadenylation-dependent rRNA catabolic process"/>
    <property type="evidence" value="ECO:0007669"/>
    <property type="project" value="TreeGrafter"/>
</dbReference>
<sequence length="218" mass="23523">MPATSVVATAAGRFRKTPQLRVETSQRRYVPCVGDEVVAVITERLGGELYRVDMGAAAGALLPALAFAGATKRNRPHLHAGDVVYARVVQVPTERRQCDGELSCTAPGSNKSWVTGECPFGPLCGGTLFAVSPTLTRRLRQRPCAVLEELGRQVAFEIAIGINGRVWVDSDAAPVTILVRNAILASERMDRRQTARLVRALLKATAPLLPTRTIQGVR</sequence>
<protein>
    <recommendedName>
        <fullName evidence="4">K Homology domain-containing protein</fullName>
    </recommendedName>
</protein>
<feature type="domain" description="K Homology" evidence="4">
    <location>
        <begin position="126"/>
        <end position="171"/>
    </location>
</feature>
<evidence type="ECO:0000313" key="6">
    <source>
        <dbReference type="Proteomes" id="UP001301350"/>
    </source>
</evidence>
<evidence type="ECO:0000256" key="3">
    <source>
        <dbReference type="ARBA" id="ARBA00022884"/>
    </source>
</evidence>
<dbReference type="InterPro" id="IPR012340">
    <property type="entry name" value="NA-bd_OB-fold"/>
</dbReference>
<dbReference type="FunFam" id="3.30.1370.10:FF:000038">
    <property type="entry name" value="exosome complex component RRP40"/>
    <property type="match status" value="1"/>
</dbReference>